<feature type="transmembrane region" description="Helical" evidence="1">
    <location>
        <begin position="54"/>
        <end position="75"/>
    </location>
</feature>
<proteinExistence type="predicted"/>
<evidence type="ECO:0000313" key="2">
    <source>
        <dbReference type="EMBL" id="GGH10975.1"/>
    </source>
</evidence>
<protein>
    <recommendedName>
        <fullName evidence="4">Integral membrane protein</fullName>
    </recommendedName>
</protein>
<feature type="transmembrane region" description="Helical" evidence="1">
    <location>
        <begin position="117"/>
        <end position="145"/>
    </location>
</feature>
<name>A0ABQ1Y327_9MICC</name>
<gene>
    <name evidence="2" type="ORF">GCM10011577_40020</name>
</gene>
<organism evidence="2 3">
    <name type="scientific">Pseudarthrobacter polychromogenes</name>
    <dbReference type="NCBI Taxonomy" id="1676"/>
    <lineage>
        <taxon>Bacteria</taxon>
        <taxon>Bacillati</taxon>
        <taxon>Actinomycetota</taxon>
        <taxon>Actinomycetes</taxon>
        <taxon>Micrococcales</taxon>
        <taxon>Micrococcaceae</taxon>
        <taxon>Pseudarthrobacter</taxon>
    </lineage>
</organism>
<sequence>MVLGMTRGGTALRYAAVSVLLIAAQVGSMWFRSAGVYQGDANVPLREFPEDLDVFFVLTFAPTVVGLKYLAYDAAVRAFTKDYRTPALLVCFGAGYAAAFAMDVACLFAASRPVSDSGLAILGTILQSPLALVAAGGVIAATVLLKDRPPYTGATRSSGP</sequence>
<dbReference type="EMBL" id="BMKU01000023">
    <property type="protein sequence ID" value="GGH10975.1"/>
    <property type="molecule type" value="Genomic_DNA"/>
</dbReference>
<keyword evidence="3" id="KW-1185">Reference proteome</keyword>
<comment type="caution">
    <text evidence="2">The sequence shown here is derived from an EMBL/GenBank/DDBJ whole genome shotgun (WGS) entry which is preliminary data.</text>
</comment>
<evidence type="ECO:0008006" key="4">
    <source>
        <dbReference type="Google" id="ProtNLM"/>
    </source>
</evidence>
<reference evidence="3" key="1">
    <citation type="journal article" date="2019" name="Int. J. Syst. Evol. Microbiol.">
        <title>The Global Catalogue of Microorganisms (GCM) 10K type strain sequencing project: providing services to taxonomists for standard genome sequencing and annotation.</title>
        <authorList>
            <consortium name="The Broad Institute Genomics Platform"/>
            <consortium name="The Broad Institute Genome Sequencing Center for Infectious Disease"/>
            <person name="Wu L."/>
            <person name="Ma J."/>
        </authorList>
    </citation>
    <scope>NUCLEOTIDE SEQUENCE [LARGE SCALE GENOMIC DNA]</scope>
    <source>
        <strain evidence="3">CGMCC 1.1927</strain>
    </source>
</reference>
<feature type="transmembrane region" description="Helical" evidence="1">
    <location>
        <begin position="12"/>
        <end position="34"/>
    </location>
</feature>
<keyword evidence="1" id="KW-0472">Membrane</keyword>
<keyword evidence="1" id="KW-0812">Transmembrane</keyword>
<evidence type="ECO:0000256" key="1">
    <source>
        <dbReference type="SAM" id="Phobius"/>
    </source>
</evidence>
<dbReference type="Proteomes" id="UP000596938">
    <property type="component" value="Unassembled WGS sequence"/>
</dbReference>
<keyword evidence="1" id="KW-1133">Transmembrane helix</keyword>
<evidence type="ECO:0000313" key="3">
    <source>
        <dbReference type="Proteomes" id="UP000596938"/>
    </source>
</evidence>
<feature type="transmembrane region" description="Helical" evidence="1">
    <location>
        <begin position="87"/>
        <end position="111"/>
    </location>
</feature>
<accession>A0ABQ1Y327</accession>